<evidence type="ECO:0000256" key="1">
    <source>
        <dbReference type="SAM" id="MobiDB-lite"/>
    </source>
</evidence>
<dbReference type="SUPFAM" id="SSF56601">
    <property type="entry name" value="beta-lactamase/transpeptidase-like"/>
    <property type="match status" value="1"/>
</dbReference>
<gene>
    <name evidence="3" type="ORF">EK21DRAFT_84207</name>
</gene>
<dbReference type="Proteomes" id="UP000799777">
    <property type="component" value="Unassembled WGS sequence"/>
</dbReference>
<dbReference type="OrthoDB" id="428260at2759"/>
<name>A0A9P4HIK4_9PLEO</name>
<dbReference type="EMBL" id="ML978156">
    <property type="protein sequence ID" value="KAF2035800.1"/>
    <property type="molecule type" value="Genomic_DNA"/>
</dbReference>
<keyword evidence="4" id="KW-1185">Reference proteome</keyword>
<comment type="caution">
    <text evidence="3">The sequence shown here is derived from an EMBL/GenBank/DDBJ whole genome shotgun (WGS) entry which is preliminary data.</text>
</comment>
<dbReference type="PANTHER" id="PTHR43283:SF3">
    <property type="entry name" value="BETA-LACTAMASE FAMILY PROTEIN (AFU_ORTHOLOGUE AFUA_5G07500)"/>
    <property type="match status" value="1"/>
</dbReference>
<evidence type="ECO:0000313" key="4">
    <source>
        <dbReference type="Proteomes" id="UP000799777"/>
    </source>
</evidence>
<evidence type="ECO:0000313" key="3">
    <source>
        <dbReference type="EMBL" id="KAF2035800.1"/>
    </source>
</evidence>
<dbReference type="Pfam" id="PF00144">
    <property type="entry name" value="Beta-lactamase"/>
    <property type="match status" value="1"/>
</dbReference>
<organism evidence="3 4">
    <name type="scientific">Setomelanomma holmii</name>
    <dbReference type="NCBI Taxonomy" id="210430"/>
    <lineage>
        <taxon>Eukaryota</taxon>
        <taxon>Fungi</taxon>
        <taxon>Dikarya</taxon>
        <taxon>Ascomycota</taxon>
        <taxon>Pezizomycotina</taxon>
        <taxon>Dothideomycetes</taxon>
        <taxon>Pleosporomycetidae</taxon>
        <taxon>Pleosporales</taxon>
        <taxon>Pleosporineae</taxon>
        <taxon>Phaeosphaeriaceae</taxon>
        <taxon>Setomelanomma</taxon>
    </lineage>
</organism>
<dbReference type="InterPro" id="IPR050789">
    <property type="entry name" value="Diverse_Enzym_Activities"/>
</dbReference>
<dbReference type="AlphaFoldDB" id="A0A9P4HIK4"/>
<dbReference type="InterPro" id="IPR001466">
    <property type="entry name" value="Beta-lactam-related"/>
</dbReference>
<feature type="region of interest" description="Disordered" evidence="1">
    <location>
        <begin position="249"/>
        <end position="276"/>
    </location>
</feature>
<dbReference type="InterPro" id="IPR012338">
    <property type="entry name" value="Beta-lactam/transpept-like"/>
</dbReference>
<feature type="compositionally biased region" description="Basic and acidic residues" evidence="1">
    <location>
        <begin position="265"/>
        <end position="276"/>
    </location>
</feature>
<dbReference type="PANTHER" id="PTHR43283">
    <property type="entry name" value="BETA-LACTAMASE-RELATED"/>
    <property type="match status" value="1"/>
</dbReference>
<evidence type="ECO:0000259" key="2">
    <source>
        <dbReference type="Pfam" id="PF00144"/>
    </source>
</evidence>
<feature type="domain" description="Beta-lactamase-related" evidence="2">
    <location>
        <begin position="28"/>
        <end position="425"/>
    </location>
</feature>
<protein>
    <submittedName>
        <fullName evidence="3">Beta-lactamase family protein</fullName>
    </submittedName>
</protein>
<reference evidence="3" key="1">
    <citation type="journal article" date="2020" name="Stud. Mycol.">
        <title>101 Dothideomycetes genomes: a test case for predicting lifestyles and emergence of pathogens.</title>
        <authorList>
            <person name="Haridas S."/>
            <person name="Albert R."/>
            <person name="Binder M."/>
            <person name="Bloem J."/>
            <person name="Labutti K."/>
            <person name="Salamov A."/>
            <person name="Andreopoulos B."/>
            <person name="Baker S."/>
            <person name="Barry K."/>
            <person name="Bills G."/>
            <person name="Bluhm B."/>
            <person name="Cannon C."/>
            <person name="Castanera R."/>
            <person name="Culley D."/>
            <person name="Daum C."/>
            <person name="Ezra D."/>
            <person name="Gonzalez J."/>
            <person name="Henrissat B."/>
            <person name="Kuo A."/>
            <person name="Liang C."/>
            <person name="Lipzen A."/>
            <person name="Lutzoni F."/>
            <person name="Magnuson J."/>
            <person name="Mondo S."/>
            <person name="Nolan M."/>
            <person name="Ohm R."/>
            <person name="Pangilinan J."/>
            <person name="Park H.-J."/>
            <person name="Ramirez L."/>
            <person name="Alfaro M."/>
            <person name="Sun H."/>
            <person name="Tritt A."/>
            <person name="Yoshinaga Y."/>
            <person name="Zwiers L.-H."/>
            <person name="Turgeon B."/>
            <person name="Goodwin S."/>
            <person name="Spatafora J."/>
            <person name="Crous P."/>
            <person name="Grigoriev I."/>
        </authorList>
    </citation>
    <scope>NUCLEOTIDE SEQUENCE</scope>
    <source>
        <strain evidence="3">CBS 110217</strain>
    </source>
</reference>
<proteinExistence type="predicted"/>
<dbReference type="Gene3D" id="3.40.710.10">
    <property type="entry name" value="DD-peptidase/beta-lactamase superfamily"/>
    <property type="match status" value="1"/>
</dbReference>
<sequence>MAPALSSAAAASLRTYINNSTITVSPLLPGALVYITDSQNNVLFSYGVGTPTPPTAQSISIIQSLTKLVGSIACLQLVERGLTSLDDPTIILTHLPELAAKKVLTGYTTSPSGTKHFHFEDQHVSITPRMLLNHTYGGGHTYFNTLLFQYFQDRGIWHTTNEAADTYATLLASPLLWQPGTKTNYGQGLDWIAVLIERLTGQKLAEYLEENIFKPLGMSATGFEPGFGGDVLEREGNEGMFWPRVLRDGNGTDEGEGESGGFTKLDPDVPEIKTRDDAFPAGNYHTGSLGTGLVSCAKDSTRLLSILLPQNAGRDPVTGRRMLSPKSVAEITSAQLPEHIRCDSRNVPASGASSIILPGLLEAAHIDPHGSFGLGCGVQGADRVLKNGQRGRSKRSVYWYGAANTECWVDGEKGIVVFVNGNFYPWNDENWLGFVAGVEGQVYKELQE</sequence>
<accession>A0A9P4HIK4</accession>